<evidence type="ECO:0000313" key="1">
    <source>
        <dbReference type="EMBL" id="GLA80422.1"/>
    </source>
</evidence>
<reference evidence="1" key="1">
    <citation type="submission" date="2022-07" db="EMBL/GenBank/DDBJ databases">
        <title>Taxonomy of Aspergillus series Nigri: significant species reduction supported by multi-species coalescent approaches.</title>
        <authorList>
            <person name="Bian C."/>
            <person name="Kusuya Y."/>
            <person name="Sklenar F."/>
            <person name="D'hooge E."/>
            <person name="Yaguchi T."/>
            <person name="Takahashi H."/>
            <person name="Hubka V."/>
        </authorList>
    </citation>
    <scope>NUCLEOTIDE SEQUENCE</scope>
    <source>
        <strain evidence="1">IFM 56815</strain>
    </source>
</reference>
<organism evidence="1 2">
    <name type="scientific">Aspergillus tubingensis</name>
    <dbReference type="NCBI Taxonomy" id="5068"/>
    <lineage>
        <taxon>Eukaryota</taxon>
        <taxon>Fungi</taxon>
        <taxon>Dikarya</taxon>
        <taxon>Ascomycota</taxon>
        <taxon>Pezizomycotina</taxon>
        <taxon>Eurotiomycetes</taxon>
        <taxon>Eurotiomycetidae</taxon>
        <taxon>Eurotiales</taxon>
        <taxon>Aspergillaceae</taxon>
        <taxon>Aspergillus</taxon>
        <taxon>Aspergillus subgen. Circumdati</taxon>
    </lineage>
</organism>
<dbReference type="EMBL" id="BRPE01000001">
    <property type="protein sequence ID" value="GLA80422.1"/>
    <property type="molecule type" value="Genomic_DNA"/>
</dbReference>
<accession>A0A9W6AFY9</accession>
<dbReference type="AlphaFoldDB" id="A0A9W6AFY9"/>
<evidence type="ECO:0000313" key="2">
    <source>
        <dbReference type="Proteomes" id="UP001144157"/>
    </source>
</evidence>
<dbReference type="Proteomes" id="UP001144157">
    <property type="component" value="Unassembled WGS sequence"/>
</dbReference>
<comment type="caution">
    <text evidence="1">The sequence shown here is derived from an EMBL/GenBank/DDBJ whole genome shotgun (WGS) entry which is preliminary data.</text>
</comment>
<sequence length="91" mass="10172">MKDKIIVYGIAMVGPGAEIEKPANVYNVEQKKLSTFGILYTVLDLFIKNKHSIVVDATFIPEALKDKITFVPNREDHGVLSVVPFDDSIHE</sequence>
<gene>
    <name evidence="1" type="ORF">AtubIFM56815_001242</name>
</gene>
<protein>
    <submittedName>
        <fullName evidence="1">Uncharacterized protein</fullName>
    </submittedName>
</protein>
<proteinExistence type="predicted"/>
<name>A0A9W6AFY9_ASPTU</name>